<dbReference type="EMBL" id="VXIS01000419">
    <property type="protein sequence ID" value="KAA8893616.1"/>
    <property type="molecule type" value="Genomic_DNA"/>
</dbReference>
<dbReference type="SMART" id="SM00320">
    <property type="entry name" value="WD40"/>
    <property type="match status" value="6"/>
</dbReference>
<evidence type="ECO:0000256" key="2">
    <source>
        <dbReference type="ARBA" id="ARBA00022574"/>
    </source>
</evidence>
<feature type="repeat" description="WD" evidence="5">
    <location>
        <begin position="264"/>
        <end position="305"/>
    </location>
</feature>
<organism evidence="7 9">
    <name type="scientific">Sphaerosporella brunnea</name>
    <dbReference type="NCBI Taxonomy" id="1250544"/>
    <lineage>
        <taxon>Eukaryota</taxon>
        <taxon>Fungi</taxon>
        <taxon>Dikarya</taxon>
        <taxon>Ascomycota</taxon>
        <taxon>Pezizomycotina</taxon>
        <taxon>Pezizomycetes</taxon>
        <taxon>Pezizales</taxon>
        <taxon>Pyronemataceae</taxon>
        <taxon>Sphaerosporella</taxon>
    </lineage>
</organism>
<keyword evidence="4" id="KW-0539">Nucleus</keyword>
<keyword evidence="2 5" id="KW-0853">WD repeat</keyword>
<dbReference type="GO" id="GO:0003714">
    <property type="term" value="F:transcription corepressor activity"/>
    <property type="evidence" value="ECO:0007669"/>
    <property type="project" value="InterPro"/>
</dbReference>
<dbReference type="Gene3D" id="2.130.10.10">
    <property type="entry name" value="YVTN repeat-like/Quinoprotein amine dehydrogenase"/>
    <property type="match status" value="1"/>
</dbReference>
<evidence type="ECO:0000313" key="7">
    <source>
        <dbReference type="EMBL" id="KAA8893616.1"/>
    </source>
</evidence>
<dbReference type="PROSITE" id="PS00678">
    <property type="entry name" value="WD_REPEATS_1"/>
    <property type="match status" value="2"/>
</dbReference>
<dbReference type="PROSITE" id="PS50082">
    <property type="entry name" value="WD_REPEATS_2"/>
    <property type="match status" value="4"/>
</dbReference>
<dbReference type="Proteomes" id="UP000326924">
    <property type="component" value="Unassembled WGS sequence"/>
</dbReference>
<evidence type="ECO:0000256" key="3">
    <source>
        <dbReference type="ARBA" id="ARBA00022737"/>
    </source>
</evidence>
<dbReference type="InParanoid" id="A0A5J5EFC8"/>
<evidence type="ECO:0000313" key="8">
    <source>
        <dbReference type="EMBL" id="KAA8893617.1"/>
    </source>
</evidence>
<dbReference type="Pfam" id="PF00400">
    <property type="entry name" value="WD40"/>
    <property type="match status" value="5"/>
</dbReference>
<feature type="repeat" description="WD" evidence="5">
    <location>
        <begin position="346"/>
        <end position="377"/>
    </location>
</feature>
<protein>
    <submittedName>
        <fullName evidence="7">WD40-repeat-containing domain protein</fullName>
    </submittedName>
</protein>
<dbReference type="InterPro" id="IPR019775">
    <property type="entry name" value="WD40_repeat_CS"/>
</dbReference>
<dbReference type="InterPro" id="IPR015943">
    <property type="entry name" value="WD40/YVTN_repeat-like_dom_sf"/>
</dbReference>
<dbReference type="SUPFAM" id="SSF50978">
    <property type="entry name" value="WD40 repeat-like"/>
    <property type="match status" value="1"/>
</dbReference>
<dbReference type="InterPro" id="IPR001680">
    <property type="entry name" value="WD40_rpt"/>
</dbReference>
<dbReference type="PANTHER" id="PTHR22846:SF2">
    <property type="entry name" value="F-BOX-LIKE_WD REPEAT-CONTAINING PROTEIN EBI"/>
    <property type="match status" value="1"/>
</dbReference>
<feature type="region of interest" description="Disordered" evidence="6">
    <location>
        <begin position="41"/>
        <end position="136"/>
    </location>
</feature>
<dbReference type="PANTHER" id="PTHR22846">
    <property type="entry name" value="WD40 REPEAT PROTEIN"/>
    <property type="match status" value="1"/>
</dbReference>
<evidence type="ECO:0000256" key="4">
    <source>
        <dbReference type="ARBA" id="ARBA00023242"/>
    </source>
</evidence>
<gene>
    <name evidence="7" type="ORF">FN846DRAFT_504322</name>
    <name evidence="8" type="ORF">FN846DRAFT_504404</name>
</gene>
<evidence type="ECO:0000313" key="9">
    <source>
        <dbReference type="Proteomes" id="UP000326924"/>
    </source>
</evidence>
<dbReference type="InterPro" id="IPR036322">
    <property type="entry name" value="WD40_repeat_dom_sf"/>
</dbReference>
<reference evidence="7 9" key="1">
    <citation type="submission" date="2019-09" db="EMBL/GenBank/DDBJ databases">
        <title>Draft genome of the ectomycorrhizal ascomycete Sphaerosporella brunnea.</title>
        <authorList>
            <consortium name="DOE Joint Genome Institute"/>
            <person name="Benucci G.M."/>
            <person name="Marozzi G."/>
            <person name="Antonielli L."/>
            <person name="Sanchez S."/>
            <person name="Marco P."/>
            <person name="Wang X."/>
            <person name="Falini L.B."/>
            <person name="Barry K."/>
            <person name="Haridas S."/>
            <person name="Lipzen A."/>
            <person name="Labutti K."/>
            <person name="Grigoriev I.V."/>
            <person name="Murat C."/>
            <person name="Martin F."/>
            <person name="Albertini E."/>
            <person name="Donnini D."/>
            <person name="Bonito G."/>
        </authorList>
    </citation>
    <scope>NUCLEOTIDE SEQUENCE [LARGE SCALE GENOMIC DNA]</scope>
    <source>
        <strain evidence="7 9">Sb_GMNB300</strain>
    </source>
</reference>
<dbReference type="EMBL" id="VXIS01000419">
    <property type="protein sequence ID" value="KAA8893617.1"/>
    <property type="molecule type" value="Genomic_DNA"/>
</dbReference>
<dbReference type="OrthoDB" id="1367865at2759"/>
<dbReference type="AlphaFoldDB" id="A0A5J5EFC8"/>
<evidence type="ECO:0000256" key="6">
    <source>
        <dbReference type="SAM" id="MobiDB-lite"/>
    </source>
</evidence>
<dbReference type="InterPro" id="IPR045183">
    <property type="entry name" value="Ebi-like"/>
</dbReference>
<comment type="caution">
    <text evidence="7">The sequence shown here is derived from an EMBL/GenBank/DDBJ whole genome shotgun (WGS) entry which is preliminary data.</text>
</comment>
<dbReference type="GO" id="GO:0034967">
    <property type="term" value="C:Set3 complex"/>
    <property type="evidence" value="ECO:0007669"/>
    <property type="project" value="TreeGrafter"/>
</dbReference>
<dbReference type="PROSITE" id="PS50294">
    <property type="entry name" value="WD_REPEATS_REGION"/>
    <property type="match status" value="4"/>
</dbReference>
<dbReference type="CDD" id="cd00200">
    <property type="entry name" value="WD40"/>
    <property type="match status" value="1"/>
</dbReference>
<sequence>MQESFRARVKPNLLIYLIQRGLQYEELASQIDRDGTIREPARPFQFLPSSPTAALEEDEGVGSDGHHMEEDDEENDSITLQSKSPTVTSTTSANAKKHGMEDGVNGVSKKRRKKSSNGHDGDVQMTDAVPSPPLTEELPFTNGRSVGTQIEEPVEILKADTLVVEDWDQMVSENGDEKTMSCAWNPVVSTLLATSVRIWNVPEDATSSEVLEHVALSREPSRTGTDKAKVTAIRWSPEGNKLASGSFEGQTRIWSADGKLEYNMFLHSAPISSLKWNKSASILLTLSCDGKMIAWDAATGETHQVFDLEETVTDIEWFSESRFMACGESGNIHQLDIGVAKPLHSLLAHAGEVTCIAWDESTATVATGGCDASVSIWHKPNETSKPDALCKLQGHTLPVVSIAWQPGVEFIPASPKRLLASASDDCTIRLWDVVSQTCLRVLQRHADPIECICFSPDGSKLASGAYGGVLVWKVESGALTHVYDRARPHRKNGAEDSVETSGLSWDEGSQRLAIGEGATKCTVVRVCGPIAE</sequence>
<keyword evidence="3" id="KW-0677">Repeat</keyword>
<evidence type="ECO:0000256" key="1">
    <source>
        <dbReference type="ARBA" id="ARBA00004123"/>
    </source>
</evidence>
<comment type="subcellular location">
    <subcellularLocation>
        <location evidence="1">Nucleus</location>
    </subcellularLocation>
</comment>
<proteinExistence type="predicted"/>
<accession>A0A5J5EFC8</accession>
<feature type="repeat" description="WD" evidence="5">
    <location>
        <begin position="223"/>
        <end position="255"/>
    </location>
</feature>
<feature type="repeat" description="WD" evidence="5">
    <location>
        <begin position="392"/>
        <end position="441"/>
    </location>
</feature>
<keyword evidence="9" id="KW-1185">Reference proteome</keyword>
<evidence type="ECO:0000256" key="5">
    <source>
        <dbReference type="PROSITE-ProRule" id="PRU00221"/>
    </source>
</evidence>
<name>A0A5J5EFC8_9PEZI</name>
<feature type="compositionally biased region" description="Polar residues" evidence="6">
    <location>
        <begin position="77"/>
        <end position="94"/>
    </location>
</feature>
<dbReference type="FunCoup" id="A0A5J5EFC8">
    <property type="interactions" value="621"/>
</dbReference>
<dbReference type="GO" id="GO:0006357">
    <property type="term" value="P:regulation of transcription by RNA polymerase II"/>
    <property type="evidence" value="ECO:0007669"/>
    <property type="project" value="TreeGrafter"/>
</dbReference>